<dbReference type="GO" id="GO:0003700">
    <property type="term" value="F:DNA-binding transcription factor activity"/>
    <property type="evidence" value="ECO:0007669"/>
    <property type="project" value="TreeGrafter"/>
</dbReference>
<feature type="domain" description="C2H2-type" evidence="10">
    <location>
        <begin position="190"/>
        <end position="217"/>
    </location>
</feature>
<keyword evidence="12" id="KW-1185">Reference proteome</keyword>
<dbReference type="GO" id="GO:0008270">
    <property type="term" value="F:zinc ion binding"/>
    <property type="evidence" value="ECO:0007669"/>
    <property type="project" value="UniProtKB-KW"/>
</dbReference>
<feature type="domain" description="C2H2-type" evidence="10">
    <location>
        <begin position="362"/>
        <end position="384"/>
    </location>
</feature>
<dbReference type="InterPro" id="IPR013087">
    <property type="entry name" value="Znf_C2H2_type"/>
</dbReference>
<sequence>MITDDTAETTPAPLFPEYFVSVKMETNSDVSSLGKHYYSSKKLNSKYPASSITLDQTNNATQSQILQNQTLNSEISNWISNVHANPLQLYLSNIEDRKESVVNEPKSDGLFAKYNFSPESHSNINVSSEPVNSLGNAQKSSLKNVEDLCQLELPINESRFHCQNCGKGFPSASTLLSHEKCHNNNNNKSYECDVCLKTFSSNSHLVTHRRTHTGERPYKCPVCSRAFHDRSAFVKHERTHGPNGSVVKRYKCEVCLNDFVDSCGLKKHMRIHTGERPYVCAVCGKSFATSSTFVSHKRIHTGERPYKCEYCDKTFITKSHLLTHRRIHSGEKPFSCSICARAFADGSSFRRHERLHTGENRYACDICGRSFPLLSSLQKHLQTHMFPV</sequence>
<evidence type="ECO:0000256" key="1">
    <source>
        <dbReference type="ARBA" id="ARBA00004123"/>
    </source>
</evidence>
<dbReference type="Proteomes" id="UP001367676">
    <property type="component" value="Unassembled WGS sequence"/>
</dbReference>
<proteinExistence type="inferred from homology"/>
<dbReference type="GO" id="GO:0000785">
    <property type="term" value="C:chromatin"/>
    <property type="evidence" value="ECO:0007669"/>
    <property type="project" value="UniProtKB-ARBA"/>
</dbReference>
<evidence type="ECO:0000313" key="12">
    <source>
        <dbReference type="Proteomes" id="UP001367676"/>
    </source>
</evidence>
<comment type="subcellular location">
    <subcellularLocation>
        <location evidence="1">Nucleus</location>
    </subcellularLocation>
</comment>
<dbReference type="FunFam" id="3.30.160.60:FF:000478">
    <property type="entry name" value="Zinc finger protein 133"/>
    <property type="match status" value="1"/>
</dbReference>
<feature type="domain" description="C2H2-type" evidence="10">
    <location>
        <begin position="278"/>
        <end position="305"/>
    </location>
</feature>
<keyword evidence="3" id="KW-0479">Metal-binding</keyword>
<protein>
    <recommendedName>
        <fullName evidence="10">C2H2-type domain-containing protein</fullName>
    </recommendedName>
</protein>
<dbReference type="SMART" id="SM00355">
    <property type="entry name" value="ZnF_C2H2"/>
    <property type="match status" value="8"/>
</dbReference>
<dbReference type="PANTHER" id="PTHR24404:SF114">
    <property type="entry name" value="KLUMPFUSS, ISOFORM B-RELATED"/>
    <property type="match status" value="1"/>
</dbReference>
<keyword evidence="4" id="KW-0677">Repeat</keyword>
<evidence type="ECO:0000256" key="3">
    <source>
        <dbReference type="ARBA" id="ARBA00022723"/>
    </source>
</evidence>
<gene>
    <name evidence="11" type="ORF">V9T40_005916</name>
</gene>
<dbReference type="FunFam" id="3.30.160.60:FF:002343">
    <property type="entry name" value="Zinc finger protein 33A"/>
    <property type="match status" value="1"/>
</dbReference>
<dbReference type="PROSITE" id="PS00028">
    <property type="entry name" value="ZINC_FINGER_C2H2_1"/>
    <property type="match status" value="8"/>
</dbReference>
<dbReference type="InterPro" id="IPR050589">
    <property type="entry name" value="Ikaros_C2H2-ZF"/>
</dbReference>
<evidence type="ECO:0000256" key="8">
    <source>
        <dbReference type="ARBA" id="ARBA00023242"/>
    </source>
</evidence>
<evidence type="ECO:0000256" key="5">
    <source>
        <dbReference type="ARBA" id="ARBA00022771"/>
    </source>
</evidence>
<dbReference type="GO" id="GO:0000978">
    <property type="term" value="F:RNA polymerase II cis-regulatory region sequence-specific DNA binding"/>
    <property type="evidence" value="ECO:0007669"/>
    <property type="project" value="TreeGrafter"/>
</dbReference>
<dbReference type="FunFam" id="3.30.160.60:FF:001498">
    <property type="entry name" value="Zinc finger protein 404"/>
    <property type="match status" value="1"/>
</dbReference>
<evidence type="ECO:0000256" key="2">
    <source>
        <dbReference type="ARBA" id="ARBA00006991"/>
    </source>
</evidence>
<evidence type="ECO:0000256" key="6">
    <source>
        <dbReference type="ARBA" id="ARBA00022833"/>
    </source>
</evidence>
<evidence type="ECO:0000259" key="10">
    <source>
        <dbReference type="PROSITE" id="PS50157"/>
    </source>
</evidence>
<dbReference type="FunFam" id="3.30.160.60:FF:001442">
    <property type="entry name" value="zinc finger protein 696"/>
    <property type="match status" value="1"/>
</dbReference>
<feature type="domain" description="C2H2-type" evidence="10">
    <location>
        <begin position="250"/>
        <end position="277"/>
    </location>
</feature>
<keyword evidence="6" id="KW-0862">Zinc</keyword>
<comment type="similarity">
    <text evidence="2">Belongs to the krueppel C2H2-type zinc-finger protein family.</text>
</comment>
<dbReference type="Pfam" id="PF00096">
    <property type="entry name" value="zf-C2H2"/>
    <property type="match status" value="7"/>
</dbReference>
<dbReference type="InterPro" id="IPR036236">
    <property type="entry name" value="Znf_C2H2_sf"/>
</dbReference>
<evidence type="ECO:0000313" key="11">
    <source>
        <dbReference type="EMBL" id="KAK7604730.1"/>
    </source>
</evidence>
<reference evidence="11 12" key="1">
    <citation type="submission" date="2024-03" db="EMBL/GenBank/DDBJ databases">
        <title>Adaptation during the transition from Ophiocordyceps entomopathogen to insect associate is accompanied by gene loss and intensified selection.</title>
        <authorList>
            <person name="Ward C.M."/>
            <person name="Onetto C.A."/>
            <person name="Borneman A.R."/>
        </authorList>
    </citation>
    <scope>NUCLEOTIDE SEQUENCE [LARGE SCALE GENOMIC DNA]</scope>
    <source>
        <strain evidence="11">AWRI1</strain>
        <tissue evidence="11">Single Adult Female</tissue>
    </source>
</reference>
<dbReference type="EMBL" id="JBBCAQ010000003">
    <property type="protein sequence ID" value="KAK7604730.1"/>
    <property type="molecule type" value="Genomic_DNA"/>
</dbReference>
<evidence type="ECO:0000256" key="4">
    <source>
        <dbReference type="ARBA" id="ARBA00022737"/>
    </source>
</evidence>
<dbReference type="PANTHER" id="PTHR24404">
    <property type="entry name" value="ZINC FINGER PROTEIN"/>
    <property type="match status" value="1"/>
</dbReference>
<dbReference type="GO" id="GO:0040029">
    <property type="term" value="P:epigenetic regulation of gene expression"/>
    <property type="evidence" value="ECO:0007669"/>
    <property type="project" value="UniProtKB-ARBA"/>
</dbReference>
<accession>A0AAN9YBF8</accession>
<dbReference type="PROSITE" id="PS50157">
    <property type="entry name" value="ZINC_FINGER_C2H2_2"/>
    <property type="match status" value="8"/>
</dbReference>
<dbReference type="GO" id="GO:0005634">
    <property type="term" value="C:nucleus"/>
    <property type="evidence" value="ECO:0007669"/>
    <property type="project" value="UniProtKB-SubCell"/>
</dbReference>
<keyword evidence="7" id="KW-0238">DNA-binding</keyword>
<name>A0AAN9YBF8_9HEMI</name>
<dbReference type="SUPFAM" id="SSF57667">
    <property type="entry name" value="beta-beta-alpha zinc fingers"/>
    <property type="match status" value="5"/>
</dbReference>
<comment type="caution">
    <text evidence="11">The sequence shown here is derived from an EMBL/GenBank/DDBJ whole genome shotgun (WGS) entry which is preliminary data.</text>
</comment>
<dbReference type="GO" id="GO:0003682">
    <property type="term" value="F:chromatin binding"/>
    <property type="evidence" value="ECO:0007669"/>
    <property type="project" value="UniProtKB-ARBA"/>
</dbReference>
<dbReference type="Gene3D" id="3.30.160.60">
    <property type="entry name" value="Classic Zinc Finger"/>
    <property type="match status" value="7"/>
</dbReference>
<feature type="domain" description="C2H2-type" evidence="10">
    <location>
        <begin position="334"/>
        <end position="361"/>
    </location>
</feature>
<keyword evidence="5 9" id="KW-0863">Zinc-finger</keyword>
<organism evidence="11 12">
    <name type="scientific">Parthenolecanium corni</name>
    <dbReference type="NCBI Taxonomy" id="536013"/>
    <lineage>
        <taxon>Eukaryota</taxon>
        <taxon>Metazoa</taxon>
        <taxon>Ecdysozoa</taxon>
        <taxon>Arthropoda</taxon>
        <taxon>Hexapoda</taxon>
        <taxon>Insecta</taxon>
        <taxon>Pterygota</taxon>
        <taxon>Neoptera</taxon>
        <taxon>Paraneoptera</taxon>
        <taxon>Hemiptera</taxon>
        <taxon>Sternorrhyncha</taxon>
        <taxon>Coccoidea</taxon>
        <taxon>Coccidae</taxon>
        <taxon>Parthenolecanium</taxon>
    </lineage>
</organism>
<keyword evidence="8" id="KW-0539">Nucleus</keyword>
<evidence type="ECO:0000256" key="9">
    <source>
        <dbReference type="PROSITE-ProRule" id="PRU00042"/>
    </source>
</evidence>
<feature type="domain" description="C2H2-type" evidence="10">
    <location>
        <begin position="218"/>
        <end position="240"/>
    </location>
</feature>
<feature type="domain" description="C2H2-type" evidence="10">
    <location>
        <begin position="306"/>
        <end position="333"/>
    </location>
</feature>
<dbReference type="AlphaFoldDB" id="A0AAN9YBF8"/>
<dbReference type="FunFam" id="3.30.160.60:FF:000690">
    <property type="entry name" value="Zinc finger protein 354C"/>
    <property type="match status" value="1"/>
</dbReference>
<feature type="domain" description="C2H2-type" evidence="10">
    <location>
        <begin position="160"/>
        <end position="187"/>
    </location>
</feature>
<dbReference type="GO" id="GO:0006357">
    <property type="term" value="P:regulation of transcription by RNA polymerase II"/>
    <property type="evidence" value="ECO:0007669"/>
    <property type="project" value="TreeGrafter"/>
</dbReference>
<dbReference type="FunFam" id="3.30.160.60:FF:000557">
    <property type="entry name" value="zinc finger and SCAN domain-containing protein 29"/>
    <property type="match status" value="1"/>
</dbReference>
<dbReference type="FunFam" id="3.30.160.60:FF:000072">
    <property type="entry name" value="zinc finger protein 143 isoform X1"/>
    <property type="match status" value="1"/>
</dbReference>
<evidence type="ECO:0000256" key="7">
    <source>
        <dbReference type="ARBA" id="ARBA00023125"/>
    </source>
</evidence>